<dbReference type="GeneID" id="28935391"/>
<dbReference type="RefSeq" id="XP_018227462.1">
    <property type="nucleotide sequence ID" value="XM_018369189.1"/>
</dbReference>
<evidence type="ECO:0000256" key="2">
    <source>
        <dbReference type="ARBA" id="ARBA00022737"/>
    </source>
</evidence>
<dbReference type="SUPFAM" id="SSF50978">
    <property type="entry name" value="WD40 repeat-like"/>
    <property type="match status" value="1"/>
</dbReference>
<accession>A0A0W4ZR97</accession>
<dbReference type="AlphaFoldDB" id="A0A0W4ZR97"/>
<keyword evidence="2" id="KW-0677">Repeat</keyword>
<dbReference type="EMBL" id="LFVZ01000002">
    <property type="protein sequence ID" value="KTW30866.1"/>
    <property type="molecule type" value="Genomic_DNA"/>
</dbReference>
<dbReference type="Gene3D" id="2.130.10.10">
    <property type="entry name" value="YVTN repeat-like/Quinoprotein amine dehydrogenase"/>
    <property type="match status" value="1"/>
</dbReference>
<evidence type="ECO:0000256" key="1">
    <source>
        <dbReference type="ARBA" id="ARBA00022574"/>
    </source>
</evidence>
<dbReference type="InterPro" id="IPR001680">
    <property type="entry name" value="WD40_rpt"/>
</dbReference>
<keyword evidence="1 3" id="KW-0853">WD repeat</keyword>
<name>A0A0W4ZR97_PNEC8</name>
<dbReference type="InterPro" id="IPR015943">
    <property type="entry name" value="WD40/YVTN_repeat-like_dom_sf"/>
</dbReference>
<dbReference type="PROSITE" id="PS50082">
    <property type="entry name" value="WD_REPEATS_2"/>
    <property type="match status" value="2"/>
</dbReference>
<evidence type="ECO:0000256" key="3">
    <source>
        <dbReference type="PROSITE-ProRule" id="PRU00221"/>
    </source>
</evidence>
<dbReference type="PANTHER" id="PTHR10971">
    <property type="entry name" value="MRNA EXPORT FACTOR AND BUB3"/>
    <property type="match status" value="1"/>
</dbReference>
<dbReference type="OrthoDB" id="10262475at2759"/>
<feature type="repeat" description="WD" evidence="3">
    <location>
        <begin position="249"/>
        <end position="274"/>
    </location>
</feature>
<keyword evidence="5" id="KW-1185">Reference proteome</keyword>
<dbReference type="SMART" id="SM00320">
    <property type="entry name" value="WD40"/>
    <property type="match status" value="5"/>
</dbReference>
<evidence type="ECO:0000313" key="5">
    <source>
        <dbReference type="Proteomes" id="UP000054454"/>
    </source>
</evidence>
<dbReference type="PROSITE" id="PS50294">
    <property type="entry name" value="WD_REPEATS_REGION"/>
    <property type="match status" value="1"/>
</dbReference>
<evidence type="ECO:0000313" key="4">
    <source>
        <dbReference type="EMBL" id="KTW30866.1"/>
    </source>
</evidence>
<proteinExistence type="predicted"/>
<feature type="repeat" description="WD" evidence="3">
    <location>
        <begin position="103"/>
        <end position="144"/>
    </location>
</feature>
<comment type="caution">
    <text evidence="4">The sequence shown here is derived from an EMBL/GenBank/DDBJ whole genome shotgun (WGS) entry which is preliminary data.</text>
</comment>
<organism evidence="4 5">
    <name type="scientific">Pneumocystis carinii (strain B80)</name>
    <name type="common">Rat pneumocystis pneumonia agent</name>
    <name type="synonym">Pneumocystis carinii f. sp. carinii</name>
    <dbReference type="NCBI Taxonomy" id="1408658"/>
    <lineage>
        <taxon>Eukaryota</taxon>
        <taxon>Fungi</taxon>
        <taxon>Dikarya</taxon>
        <taxon>Ascomycota</taxon>
        <taxon>Taphrinomycotina</taxon>
        <taxon>Pneumocystomycetes</taxon>
        <taxon>Pneumocystaceae</taxon>
        <taxon>Pneumocystis</taxon>
    </lineage>
</organism>
<dbReference type="VEuPathDB" id="FungiDB:T552_00576"/>
<dbReference type="Proteomes" id="UP000054454">
    <property type="component" value="Unassembled WGS sequence"/>
</dbReference>
<reference evidence="5" key="1">
    <citation type="journal article" date="2016" name="Nat. Commun.">
        <title>Genome analysis of three Pneumocystis species reveals adaptation mechanisms to life exclusively in mammalian hosts.</title>
        <authorList>
            <person name="Ma L."/>
            <person name="Chen Z."/>
            <person name="Huang D.W."/>
            <person name="Kutty G."/>
            <person name="Ishihara M."/>
            <person name="Wang H."/>
            <person name="Abouelleil A."/>
            <person name="Bishop L."/>
            <person name="Davey E."/>
            <person name="Deng R."/>
            <person name="Deng X."/>
            <person name="Fan L."/>
            <person name="Fantoni G."/>
            <person name="Fitzgerald M."/>
            <person name="Gogineni E."/>
            <person name="Goldberg J.M."/>
            <person name="Handley G."/>
            <person name="Hu X."/>
            <person name="Huber C."/>
            <person name="Jiao X."/>
            <person name="Jones K."/>
            <person name="Levin J.Z."/>
            <person name="Liu Y."/>
            <person name="Macdonald P."/>
            <person name="Melnikov A."/>
            <person name="Raley C."/>
            <person name="Sassi M."/>
            <person name="Sherman B.T."/>
            <person name="Song X."/>
            <person name="Sykes S."/>
            <person name="Tran B."/>
            <person name="Walsh L."/>
            <person name="Xia Y."/>
            <person name="Yang J."/>
            <person name="Young S."/>
            <person name="Zeng Q."/>
            <person name="Zheng X."/>
            <person name="Stephens R."/>
            <person name="Nusbaum C."/>
            <person name="Birren B.W."/>
            <person name="Azadi P."/>
            <person name="Lempicki R.A."/>
            <person name="Cuomo C.A."/>
            <person name="Kovacs J.A."/>
        </authorList>
    </citation>
    <scope>NUCLEOTIDE SEQUENCE [LARGE SCALE GENOMIC DNA]</scope>
    <source>
        <strain evidence="5">B80</strain>
    </source>
</reference>
<sequence>MNKHNQWEITPSPLDGVSSLVFSPYTSMHLAMTSWDKTLKLLDITSILSNDDNKDDKNIILFSFEHKAPVLDCCFSNEIHIYTGGLDRRVRMFDLFTSNILVLGTHDDAVKSTLFNRNINLLITGSWDKTIRQWDSRSNNKSVNINSLPQKVFSMDSVDYKLVVAMANRIVYIYDLRNMNEPLQQRESSLKFMTRVVKCMPDGQGYVTSSIEGRISVEFFDPSPESQIRKYAFKCHRQVHDGIDNVYPVNALAFHPIYGTFVSGGGDGIVALWDGVVKKRLRQYPKYPASISSLTFSNDGKYMAIGTSDDCNDVDKETNANNKLFVRELFEEECKGKVI</sequence>
<gene>
    <name evidence="4" type="ORF">T552_00576</name>
</gene>
<dbReference type="Pfam" id="PF00400">
    <property type="entry name" value="WD40"/>
    <property type="match status" value="4"/>
</dbReference>
<dbReference type="InterPro" id="IPR036322">
    <property type="entry name" value="WD40_repeat_dom_sf"/>
</dbReference>
<protein>
    <submittedName>
        <fullName evidence="4">Uncharacterized protein</fullName>
    </submittedName>
</protein>